<dbReference type="EMBL" id="JAPFRF010000011">
    <property type="protein sequence ID" value="KAJ7317321.1"/>
    <property type="molecule type" value="Genomic_DNA"/>
</dbReference>
<dbReference type="Proteomes" id="UP001142489">
    <property type="component" value="Unassembled WGS sequence"/>
</dbReference>
<accession>A0A9Q0XKP5</accession>
<evidence type="ECO:0000313" key="2">
    <source>
        <dbReference type="EMBL" id="KAJ7317321.1"/>
    </source>
</evidence>
<evidence type="ECO:0000256" key="1">
    <source>
        <dbReference type="SAM" id="MobiDB-lite"/>
    </source>
</evidence>
<organism evidence="2 3">
    <name type="scientific">Phrynocephalus forsythii</name>
    <dbReference type="NCBI Taxonomy" id="171643"/>
    <lineage>
        <taxon>Eukaryota</taxon>
        <taxon>Metazoa</taxon>
        <taxon>Chordata</taxon>
        <taxon>Craniata</taxon>
        <taxon>Vertebrata</taxon>
        <taxon>Euteleostomi</taxon>
        <taxon>Lepidosauria</taxon>
        <taxon>Squamata</taxon>
        <taxon>Bifurcata</taxon>
        <taxon>Unidentata</taxon>
        <taxon>Episquamata</taxon>
        <taxon>Toxicofera</taxon>
        <taxon>Iguania</taxon>
        <taxon>Acrodonta</taxon>
        <taxon>Agamidae</taxon>
        <taxon>Agaminae</taxon>
        <taxon>Phrynocephalus</taxon>
    </lineage>
</organism>
<reference evidence="2" key="1">
    <citation type="journal article" date="2023" name="DNA Res.">
        <title>Chromosome-level genome assembly of Phrynocephalus forsythii using third-generation DNA sequencing and Hi-C analysis.</title>
        <authorList>
            <person name="Qi Y."/>
            <person name="Zhao W."/>
            <person name="Zhao Y."/>
            <person name="Niu C."/>
            <person name="Cao S."/>
            <person name="Zhang Y."/>
        </authorList>
    </citation>
    <scope>NUCLEOTIDE SEQUENCE</scope>
    <source>
        <tissue evidence="2">Muscle</tissue>
    </source>
</reference>
<feature type="region of interest" description="Disordered" evidence="1">
    <location>
        <begin position="131"/>
        <end position="174"/>
    </location>
</feature>
<gene>
    <name evidence="2" type="ORF">JRQ81_003483</name>
</gene>
<evidence type="ECO:0000313" key="3">
    <source>
        <dbReference type="Proteomes" id="UP001142489"/>
    </source>
</evidence>
<name>A0A9Q0XKP5_9SAUR</name>
<sequence>MKIWTSSTWTKSLGTFPVKTDICGHKEPLPAECHLNASKRCTSPKVVPASRWNGIPSDGSMTSQLKRPMTNDDHTTFSWVLSLFPTPHGCYEPQGRGLEGPLTPLTAWEVMLLGTASVELGLPSYGCLHPQTTPFNTPERRQPTDGPEQLGVWQPGSGRDAESLLGARPPGVSS</sequence>
<dbReference type="AlphaFoldDB" id="A0A9Q0XKP5"/>
<proteinExistence type="predicted"/>
<protein>
    <submittedName>
        <fullName evidence="2">Uncharacterized protein</fullName>
    </submittedName>
</protein>
<keyword evidence="3" id="KW-1185">Reference proteome</keyword>
<comment type="caution">
    <text evidence="2">The sequence shown here is derived from an EMBL/GenBank/DDBJ whole genome shotgun (WGS) entry which is preliminary data.</text>
</comment>